<accession>A0AB72UEI2</accession>
<feature type="transmembrane region" description="Helical" evidence="8">
    <location>
        <begin position="486"/>
        <end position="505"/>
    </location>
</feature>
<evidence type="ECO:0000256" key="2">
    <source>
        <dbReference type="ARBA" id="ARBA00007935"/>
    </source>
</evidence>
<organism evidence="9 10">
    <name type="scientific">Thalassospira xiamenensis M-5 = DSM 17429</name>
    <dbReference type="NCBI Taxonomy" id="1123366"/>
    <lineage>
        <taxon>Bacteria</taxon>
        <taxon>Pseudomonadati</taxon>
        <taxon>Pseudomonadota</taxon>
        <taxon>Alphaproteobacteria</taxon>
        <taxon>Rhodospirillales</taxon>
        <taxon>Thalassospiraceae</taxon>
        <taxon>Thalassospira</taxon>
    </lineage>
</organism>
<sequence length="669" mass="69703">MTATVLNKRPAYQGAIPTVLFIAAIVLSTLSLQIETGSLNPIAILDLAFASGTQTLLLTHGWVPRFVIALVAGAGLATAGALFQHTLKNPLASPSTLGLAGGAKLFLTLTTLYMPGALEIGQDIIALLGALAVGALVFALARRSGFSPLVVILTGMIIALYCGAVTTALAIIHHEWLKSLFIWGSGDLTQDGWYILGPLTIKIAFGMIIAIILARPLEMLNLNDHQATALGASPARLRMLCLLIGCWLTAVTIAAVGIVGFVGLAGPAITRMIGIRRLRHKLIASALFGALLLCAADQGVQVLSGHLGTLVPAGALTGVFGGPLLIILIRQLRANSPPSRSTTAIPTKDRSLRQSRMILGTCVLLAIAGAIFIGRDVNGFWQLQWTNDLQTVWPWRGPRILGAIAAGTMLAIAGTVLQRMTANPMASPESLGVSAGAAIGMIAIIFAIDAPSTWLQISGATIGAFVTLVAIFVLTRKSGYAPERILIAGIAIGALFDGFIAFLMAGGDPRAARLLAWSSGSTYGLGFDRATILAIVAVTALPILPALARWLNLFPLGPITTKSMGVDLSVSRGSMLLFAAILTAAATLLVGPLSFAGLIAPHLARLAGFRHALSHSIGAAFIGAALMVSADWLGRMLFFPWEIPAGLMAAIIAGPVLVWLLMRIGQTSS</sequence>
<feature type="transmembrane region" description="Helical" evidence="8">
    <location>
        <begin position="357"/>
        <end position="374"/>
    </location>
</feature>
<dbReference type="GeneID" id="31928287"/>
<dbReference type="KEGG" id="txi:TH3_13050"/>
<evidence type="ECO:0000256" key="1">
    <source>
        <dbReference type="ARBA" id="ARBA00004651"/>
    </source>
</evidence>
<dbReference type="Gene3D" id="1.10.3470.10">
    <property type="entry name" value="ABC transporter involved in vitamin B12 uptake, BtuC"/>
    <property type="match status" value="2"/>
</dbReference>
<dbReference type="PANTHER" id="PTHR30472:SF37">
    <property type="entry name" value="FE(3+) DICITRATE TRANSPORT SYSTEM PERMEASE PROTEIN FECD-RELATED"/>
    <property type="match status" value="1"/>
</dbReference>
<dbReference type="Proteomes" id="UP000007127">
    <property type="component" value="Chromosome"/>
</dbReference>
<dbReference type="AlphaFoldDB" id="A0AB72UEI2"/>
<feature type="transmembrane region" description="Helical" evidence="8">
    <location>
        <begin position="124"/>
        <end position="141"/>
    </location>
</feature>
<keyword evidence="7 8" id="KW-0472">Membrane</keyword>
<feature type="transmembrane region" description="Helical" evidence="8">
    <location>
        <begin position="532"/>
        <end position="554"/>
    </location>
</feature>
<dbReference type="InterPro" id="IPR037294">
    <property type="entry name" value="ABC_BtuC-like"/>
</dbReference>
<keyword evidence="6 8" id="KW-1133">Transmembrane helix</keyword>
<feature type="transmembrane region" description="Helical" evidence="8">
    <location>
        <begin position="66"/>
        <end position="85"/>
    </location>
</feature>
<evidence type="ECO:0000313" key="10">
    <source>
        <dbReference type="Proteomes" id="UP000007127"/>
    </source>
</evidence>
<feature type="transmembrane region" description="Helical" evidence="8">
    <location>
        <begin position="430"/>
        <end position="448"/>
    </location>
</feature>
<keyword evidence="4" id="KW-1003">Cell membrane</keyword>
<proteinExistence type="inferred from homology"/>
<feature type="transmembrane region" description="Helical" evidence="8">
    <location>
        <begin position="193"/>
        <end position="217"/>
    </location>
</feature>
<evidence type="ECO:0000256" key="5">
    <source>
        <dbReference type="ARBA" id="ARBA00022692"/>
    </source>
</evidence>
<evidence type="ECO:0000256" key="8">
    <source>
        <dbReference type="SAM" id="Phobius"/>
    </source>
</evidence>
<dbReference type="Pfam" id="PF01032">
    <property type="entry name" value="FecCD"/>
    <property type="match status" value="2"/>
</dbReference>
<feature type="transmembrane region" description="Helical" evidence="8">
    <location>
        <begin position="612"/>
        <end position="633"/>
    </location>
</feature>
<dbReference type="RefSeq" id="WP_007092388.1">
    <property type="nucleotide sequence ID" value="NZ_CP004388.1"/>
</dbReference>
<keyword evidence="3" id="KW-0813">Transport</keyword>
<dbReference type="GO" id="GO:0005886">
    <property type="term" value="C:plasma membrane"/>
    <property type="evidence" value="ECO:0007669"/>
    <property type="project" value="UniProtKB-SubCell"/>
</dbReference>
<comment type="similarity">
    <text evidence="2">Belongs to the binding-protein-dependent transport system permease family. FecCD subfamily.</text>
</comment>
<gene>
    <name evidence="9" type="ORF">TH3_13050</name>
</gene>
<name>A0AB72UEI2_9PROT</name>
<feature type="transmembrane region" description="Helical" evidence="8">
    <location>
        <begin position="309"/>
        <end position="329"/>
    </location>
</feature>
<dbReference type="CDD" id="cd06550">
    <property type="entry name" value="TM_ABC_iron-siderophores_like"/>
    <property type="match status" value="2"/>
</dbReference>
<feature type="transmembrane region" description="Helical" evidence="8">
    <location>
        <begin position="575"/>
        <end position="600"/>
    </location>
</feature>
<feature type="transmembrane region" description="Helical" evidence="8">
    <location>
        <begin position="12"/>
        <end position="32"/>
    </location>
</feature>
<dbReference type="PANTHER" id="PTHR30472">
    <property type="entry name" value="FERRIC ENTEROBACTIN TRANSPORT SYSTEM PERMEASE PROTEIN"/>
    <property type="match status" value="1"/>
</dbReference>
<comment type="subcellular location">
    <subcellularLocation>
        <location evidence="1">Cell membrane</location>
        <topology evidence="1">Multi-pass membrane protein</topology>
    </subcellularLocation>
</comment>
<feature type="transmembrane region" description="Helical" evidence="8">
    <location>
        <begin position="237"/>
        <end position="270"/>
    </location>
</feature>
<evidence type="ECO:0000256" key="4">
    <source>
        <dbReference type="ARBA" id="ARBA00022475"/>
    </source>
</evidence>
<evidence type="ECO:0000256" key="7">
    <source>
        <dbReference type="ARBA" id="ARBA00023136"/>
    </source>
</evidence>
<feature type="transmembrane region" description="Helical" evidence="8">
    <location>
        <begin position="645"/>
        <end position="662"/>
    </location>
</feature>
<reference evidence="9 10" key="1">
    <citation type="journal article" date="2012" name="J. Bacteriol.">
        <title>Genome sequence of Thalassospira xiamenensis type strain M-5.</title>
        <authorList>
            <person name="Lai Q."/>
            <person name="Shao Z."/>
        </authorList>
    </citation>
    <scope>NUCLEOTIDE SEQUENCE [LARGE SCALE GENOMIC DNA]</scope>
    <source>
        <strain evidence="9 10">M-5</strain>
    </source>
</reference>
<dbReference type="InterPro" id="IPR000522">
    <property type="entry name" value="ABC_transptr_permease_BtuC"/>
</dbReference>
<feature type="transmembrane region" description="Helical" evidence="8">
    <location>
        <begin position="147"/>
        <end position="172"/>
    </location>
</feature>
<feature type="transmembrane region" description="Helical" evidence="8">
    <location>
        <begin position="91"/>
        <end position="112"/>
    </location>
</feature>
<dbReference type="EMBL" id="CP004388">
    <property type="protein sequence ID" value="AJD52726.1"/>
    <property type="molecule type" value="Genomic_DNA"/>
</dbReference>
<dbReference type="GO" id="GO:0033214">
    <property type="term" value="P:siderophore-iron import into cell"/>
    <property type="evidence" value="ECO:0007669"/>
    <property type="project" value="TreeGrafter"/>
</dbReference>
<evidence type="ECO:0000256" key="3">
    <source>
        <dbReference type="ARBA" id="ARBA00022448"/>
    </source>
</evidence>
<protein>
    <submittedName>
        <fullName evidence="9">Iron-hydroxamate transporter permease subunit</fullName>
    </submittedName>
</protein>
<evidence type="ECO:0000313" key="9">
    <source>
        <dbReference type="EMBL" id="AJD52726.1"/>
    </source>
</evidence>
<evidence type="ECO:0000256" key="6">
    <source>
        <dbReference type="ARBA" id="ARBA00022989"/>
    </source>
</evidence>
<dbReference type="NCBIfam" id="NF007866">
    <property type="entry name" value="PRK10577.1-2"/>
    <property type="match status" value="1"/>
</dbReference>
<feature type="transmembrane region" description="Helical" evidence="8">
    <location>
        <begin position="400"/>
        <end position="418"/>
    </location>
</feature>
<keyword evidence="5 8" id="KW-0812">Transmembrane</keyword>
<feature type="transmembrane region" description="Helical" evidence="8">
    <location>
        <begin position="454"/>
        <end position="474"/>
    </location>
</feature>
<dbReference type="SUPFAM" id="SSF81345">
    <property type="entry name" value="ABC transporter involved in vitamin B12 uptake, BtuC"/>
    <property type="match status" value="2"/>
</dbReference>
<dbReference type="GO" id="GO:0022857">
    <property type="term" value="F:transmembrane transporter activity"/>
    <property type="evidence" value="ECO:0007669"/>
    <property type="project" value="InterPro"/>
</dbReference>